<protein>
    <submittedName>
        <fullName evidence="5">AraC family transcriptional regulator</fullName>
    </submittedName>
</protein>
<feature type="domain" description="HTH araC/xylS-type" evidence="4">
    <location>
        <begin position="203"/>
        <end position="304"/>
    </location>
</feature>
<evidence type="ECO:0000256" key="1">
    <source>
        <dbReference type="ARBA" id="ARBA00023015"/>
    </source>
</evidence>
<keyword evidence="2" id="KW-0238">DNA-binding</keyword>
<accession>A0A7G5H3Q9</accession>
<dbReference type="InterPro" id="IPR009057">
    <property type="entry name" value="Homeodomain-like_sf"/>
</dbReference>
<dbReference type="PANTHER" id="PTHR43280">
    <property type="entry name" value="ARAC-FAMILY TRANSCRIPTIONAL REGULATOR"/>
    <property type="match status" value="1"/>
</dbReference>
<dbReference type="InterPro" id="IPR018060">
    <property type="entry name" value="HTH_AraC"/>
</dbReference>
<reference evidence="5 6" key="1">
    <citation type="submission" date="2020-07" db="EMBL/GenBank/DDBJ databases">
        <title>Spirosoma foliorum sp. nov., isolated from the leaves on the Nejang mountain Korea, Republic of.</title>
        <authorList>
            <person name="Ho H."/>
            <person name="Lee Y.-J."/>
            <person name="Nurcahyanto D.-A."/>
            <person name="Kim S.-G."/>
        </authorList>
    </citation>
    <scope>NUCLEOTIDE SEQUENCE [LARGE SCALE GENOMIC DNA]</scope>
    <source>
        <strain evidence="5 6">PL0136</strain>
    </source>
</reference>
<dbReference type="RefSeq" id="WP_182463129.1">
    <property type="nucleotide sequence ID" value="NZ_CP059732.1"/>
</dbReference>
<evidence type="ECO:0000313" key="6">
    <source>
        <dbReference type="Proteomes" id="UP000515369"/>
    </source>
</evidence>
<evidence type="ECO:0000259" key="4">
    <source>
        <dbReference type="PROSITE" id="PS01124"/>
    </source>
</evidence>
<dbReference type="PROSITE" id="PS01124">
    <property type="entry name" value="HTH_ARAC_FAMILY_2"/>
    <property type="match status" value="1"/>
</dbReference>
<gene>
    <name evidence="5" type="ORF">H3H32_13090</name>
</gene>
<dbReference type="Gene3D" id="1.10.10.60">
    <property type="entry name" value="Homeodomain-like"/>
    <property type="match status" value="2"/>
</dbReference>
<name>A0A7G5H3Q9_9BACT</name>
<dbReference type="SMART" id="SM00342">
    <property type="entry name" value="HTH_ARAC"/>
    <property type="match status" value="1"/>
</dbReference>
<dbReference type="Proteomes" id="UP000515369">
    <property type="component" value="Chromosome"/>
</dbReference>
<keyword evidence="3" id="KW-0804">Transcription</keyword>
<sequence>MKKEMNQPHIINSISEWHGIAALPKPEHPLISLIHHADVPVVSDQYWKGNVINLYIISIKKDFKGKLKYGKNYYDFDEGTMTFLSPGQVLAVEEDDSRDCSGWSLLIHPDFIRGYPLEKTIKTYGFFSYEVTEALHLSDKEDALIESLIRNIEQEYHSSIDSYSQDVMVAHLDLLLNYANRFYNRQFITRKHASHDLLTNLEGLLTDYFNSTKVQEMGLPTVHYISDALNVSPNYLSDLLRKLTGQSTQQHIQNKLIEKAKETLTTTSLSVSEIAYQLGFEYPQSFNKLFKSKTQLSPLEFRQSFN</sequence>
<dbReference type="PANTHER" id="PTHR43280:SF32">
    <property type="entry name" value="TRANSCRIPTIONAL REGULATORY PROTEIN"/>
    <property type="match status" value="1"/>
</dbReference>
<dbReference type="Pfam" id="PF12833">
    <property type="entry name" value="HTH_18"/>
    <property type="match status" value="1"/>
</dbReference>
<evidence type="ECO:0000313" key="5">
    <source>
        <dbReference type="EMBL" id="QMW05751.1"/>
    </source>
</evidence>
<dbReference type="EMBL" id="CP059732">
    <property type="protein sequence ID" value="QMW05751.1"/>
    <property type="molecule type" value="Genomic_DNA"/>
</dbReference>
<organism evidence="5 6">
    <name type="scientific">Spirosoma foliorum</name>
    <dbReference type="NCBI Taxonomy" id="2710596"/>
    <lineage>
        <taxon>Bacteria</taxon>
        <taxon>Pseudomonadati</taxon>
        <taxon>Bacteroidota</taxon>
        <taxon>Cytophagia</taxon>
        <taxon>Cytophagales</taxon>
        <taxon>Cytophagaceae</taxon>
        <taxon>Spirosoma</taxon>
    </lineage>
</organism>
<keyword evidence="1" id="KW-0805">Transcription regulation</keyword>
<dbReference type="GO" id="GO:0043565">
    <property type="term" value="F:sequence-specific DNA binding"/>
    <property type="evidence" value="ECO:0007669"/>
    <property type="project" value="InterPro"/>
</dbReference>
<keyword evidence="6" id="KW-1185">Reference proteome</keyword>
<proteinExistence type="predicted"/>
<dbReference type="AlphaFoldDB" id="A0A7G5H3Q9"/>
<evidence type="ECO:0000256" key="2">
    <source>
        <dbReference type="ARBA" id="ARBA00023125"/>
    </source>
</evidence>
<dbReference type="GO" id="GO:0003700">
    <property type="term" value="F:DNA-binding transcription factor activity"/>
    <property type="evidence" value="ECO:0007669"/>
    <property type="project" value="InterPro"/>
</dbReference>
<evidence type="ECO:0000256" key="3">
    <source>
        <dbReference type="ARBA" id="ARBA00023163"/>
    </source>
</evidence>
<dbReference type="KEGG" id="sfol:H3H32_13090"/>
<dbReference type="SUPFAM" id="SSF46689">
    <property type="entry name" value="Homeodomain-like"/>
    <property type="match status" value="1"/>
</dbReference>